<keyword evidence="6" id="KW-0479">Metal-binding</keyword>
<dbReference type="PRINTS" id="PR00990">
    <property type="entry name" value="RIBOKINASE"/>
</dbReference>
<dbReference type="InterPro" id="IPR002139">
    <property type="entry name" value="Ribo/fructo_kinase"/>
</dbReference>
<comment type="caution">
    <text evidence="14">The sequence shown here is derived from an EMBL/GenBank/DDBJ whole genome shotgun (WGS) entry which is preliminary data.</text>
</comment>
<evidence type="ECO:0000256" key="11">
    <source>
        <dbReference type="ARBA" id="ARBA00022958"/>
    </source>
</evidence>
<gene>
    <name evidence="14" type="primary">rbsK</name>
    <name evidence="14" type="ORF">CI610_03466</name>
</gene>
<proteinExistence type="inferred from homology"/>
<protein>
    <recommendedName>
        <fullName evidence="3">Ribokinase</fullName>
        <ecNumber evidence="2">2.7.1.15</ecNumber>
    </recommendedName>
</protein>
<evidence type="ECO:0000256" key="8">
    <source>
        <dbReference type="ARBA" id="ARBA00022777"/>
    </source>
</evidence>
<dbReference type="InterPro" id="IPR029056">
    <property type="entry name" value="Ribokinase-like"/>
</dbReference>
<keyword evidence="8 14" id="KW-0418">Kinase</keyword>
<dbReference type="InterPro" id="IPR002173">
    <property type="entry name" value="Carboh/pur_kinase_PfkB_CS"/>
</dbReference>
<evidence type="ECO:0000256" key="12">
    <source>
        <dbReference type="ARBA" id="ARBA00023277"/>
    </source>
</evidence>
<evidence type="ECO:0000256" key="7">
    <source>
        <dbReference type="ARBA" id="ARBA00022741"/>
    </source>
</evidence>
<accession>A0A2H9T345</accession>
<dbReference type="PANTHER" id="PTHR10584:SF166">
    <property type="entry name" value="RIBOKINASE"/>
    <property type="match status" value="1"/>
</dbReference>
<evidence type="ECO:0000256" key="4">
    <source>
        <dbReference type="ARBA" id="ARBA00022490"/>
    </source>
</evidence>
<dbReference type="GO" id="GO:0006014">
    <property type="term" value="P:D-ribose metabolic process"/>
    <property type="evidence" value="ECO:0007669"/>
    <property type="project" value="InterPro"/>
</dbReference>
<dbReference type="GO" id="GO:0004747">
    <property type="term" value="F:ribokinase activity"/>
    <property type="evidence" value="ECO:0007669"/>
    <property type="project" value="UniProtKB-EC"/>
</dbReference>
<evidence type="ECO:0000256" key="2">
    <source>
        <dbReference type="ARBA" id="ARBA00012035"/>
    </source>
</evidence>
<evidence type="ECO:0000256" key="1">
    <source>
        <dbReference type="ARBA" id="ARBA00010688"/>
    </source>
</evidence>
<reference evidence="14" key="1">
    <citation type="journal article" date="2017" name="Appl. Environ. Microbiol.">
        <title>Molecular characterization of an Endozoicomonas-like organism causing infection in king scallop Pecten maximus L.</title>
        <authorList>
            <person name="Cano I."/>
            <person name="van Aerle R."/>
            <person name="Ross S."/>
            <person name="Verner-Jeffreys D.W."/>
            <person name="Paley R.K."/>
            <person name="Rimmer G."/>
            <person name="Ryder D."/>
            <person name="Hooper P."/>
            <person name="Stone D."/>
            <person name="Feist S.W."/>
        </authorList>
    </citation>
    <scope>NUCLEOTIDE SEQUENCE</scope>
</reference>
<dbReference type="AlphaFoldDB" id="A0A2H9T345"/>
<keyword evidence="10" id="KW-0460">Magnesium</keyword>
<evidence type="ECO:0000256" key="5">
    <source>
        <dbReference type="ARBA" id="ARBA00022679"/>
    </source>
</evidence>
<dbReference type="HAMAP" id="MF_01987">
    <property type="entry name" value="Ribokinase"/>
    <property type="match status" value="1"/>
</dbReference>
<dbReference type="FunFam" id="3.40.1190.20:FF:000012">
    <property type="entry name" value="Ribokinase"/>
    <property type="match status" value="1"/>
</dbReference>
<evidence type="ECO:0000259" key="13">
    <source>
        <dbReference type="Pfam" id="PF00294"/>
    </source>
</evidence>
<feature type="domain" description="Carbohydrate kinase PfkB" evidence="13">
    <location>
        <begin position="1"/>
        <end position="293"/>
    </location>
</feature>
<evidence type="ECO:0000256" key="3">
    <source>
        <dbReference type="ARBA" id="ARBA00016943"/>
    </source>
</evidence>
<comment type="similarity">
    <text evidence="1">Belongs to the carbohydrate kinase PfkB family.</text>
</comment>
<dbReference type="PANTHER" id="PTHR10584">
    <property type="entry name" value="SUGAR KINASE"/>
    <property type="match status" value="1"/>
</dbReference>
<dbReference type="InterPro" id="IPR011877">
    <property type="entry name" value="Ribokinase"/>
</dbReference>
<keyword evidence="9" id="KW-0067">ATP-binding</keyword>
<dbReference type="GO" id="GO:0005829">
    <property type="term" value="C:cytosol"/>
    <property type="evidence" value="ECO:0007669"/>
    <property type="project" value="TreeGrafter"/>
</dbReference>
<sequence length="301" mass="31849">MKHIVVLGSASQDHTVLSPRLPEVGETVKGSKYVTARGGKGANQAVAAARLGGDVTFIACMGNDSFAHEAISAFRKDGINTDHIHLSDDDCTGIALILVDDQGCNCISVAPNANNNMTPERVNDHNPVISEADYLLLQLETPLNGVEKAVELAKEHGVKVVLNPAPARALSDELLSCIDLITPNETEAELLSGVKITDEFSARQAAEYFVDKGVKQVVITLGSHGAYVYENGGGELIPCYKVAAVDTTAAGDTFNGALLVGLSRDMSMDEAIRFAHKACAVSVTRMGAQTSIPYINELSVL</sequence>
<dbReference type="EC" id="2.7.1.15" evidence="2"/>
<dbReference type="GO" id="GO:0046872">
    <property type="term" value="F:metal ion binding"/>
    <property type="evidence" value="ECO:0007669"/>
    <property type="project" value="UniProtKB-KW"/>
</dbReference>
<keyword evidence="7" id="KW-0547">Nucleotide-binding</keyword>
<dbReference type="GO" id="GO:0005524">
    <property type="term" value="F:ATP binding"/>
    <property type="evidence" value="ECO:0007669"/>
    <property type="project" value="UniProtKB-KW"/>
</dbReference>
<evidence type="ECO:0000256" key="10">
    <source>
        <dbReference type="ARBA" id="ARBA00022842"/>
    </source>
</evidence>
<dbReference type="InterPro" id="IPR011611">
    <property type="entry name" value="PfkB_dom"/>
</dbReference>
<dbReference type="NCBIfam" id="NF008353">
    <property type="entry name" value="PRK11142.1"/>
    <property type="match status" value="1"/>
</dbReference>
<dbReference type="CDD" id="cd01174">
    <property type="entry name" value="ribokinase"/>
    <property type="match status" value="1"/>
</dbReference>
<dbReference type="SUPFAM" id="SSF53613">
    <property type="entry name" value="Ribokinase-like"/>
    <property type="match status" value="1"/>
</dbReference>
<evidence type="ECO:0000313" key="14">
    <source>
        <dbReference type="EMBL" id="PJE77609.1"/>
    </source>
</evidence>
<dbReference type="Pfam" id="PF00294">
    <property type="entry name" value="PfkB"/>
    <property type="match status" value="1"/>
</dbReference>
<keyword evidence="4" id="KW-0963">Cytoplasm</keyword>
<dbReference type="PROSITE" id="PS00584">
    <property type="entry name" value="PFKB_KINASES_2"/>
    <property type="match status" value="1"/>
</dbReference>
<evidence type="ECO:0000256" key="9">
    <source>
        <dbReference type="ARBA" id="ARBA00022840"/>
    </source>
</evidence>
<keyword evidence="11" id="KW-0630">Potassium</keyword>
<dbReference type="NCBIfam" id="TIGR02152">
    <property type="entry name" value="D_ribokin_bact"/>
    <property type="match status" value="1"/>
</dbReference>
<organism evidence="14">
    <name type="scientific">invertebrate metagenome</name>
    <dbReference type="NCBI Taxonomy" id="1711999"/>
    <lineage>
        <taxon>unclassified sequences</taxon>
        <taxon>metagenomes</taxon>
        <taxon>organismal metagenomes</taxon>
    </lineage>
</organism>
<dbReference type="EMBL" id="NSIT01000473">
    <property type="protein sequence ID" value="PJE77609.1"/>
    <property type="molecule type" value="Genomic_DNA"/>
</dbReference>
<name>A0A2H9T345_9ZZZZ</name>
<dbReference type="Gene3D" id="3.40.1190.20">
    <property type="match status" value="1"/>
</dbReference>
<evidence type="ECO:0000256" key="6">
    <source>
        <dbReference type="ARBA" id="ARBA00022723"/>
    </source>
</evidence>
<keyword evidence="12" id="KW-0119">Carbohydrate metabolism</keyword>
<keyword evidence="5 14" id="KW-0808">Transferase</keyword>